<keyword evidence="1" id="KW-0732">Signal</keyword>
<dbReference type="Proteomes" id="UP000294155">
    <property type="component" value="Unassembled WGS sequence"/>
</dbReference>
<dbReference type="GO" id="GO:0016810">
    <property type="term" value="F:hydrolase activity, acting on carbon-nitrogen (but not peptide) bonds"/>
    <property type="evidence" value="ECO:0007669"/>
    <property type="project" value="InterPro"/>
</dbReference>
<dbReference type="SUPFAM" id="SSF88713">
    <property type="entry name" value="Glycoside hydrolase/deacetylase"/>
    <property type="match status" value="1"/>
</dbReference>
<dbReference type="Pfam" id="PF01522">
    <property type="entry name" value="Polysacc_deac_1"/>
    <property type="match status" value="1"/>
</dbReference>
<sequence>MRRNSPTQWRGGYGQKIPGPHSTGGLAGAAVLPCATFPSRPVVLQSPYLLRIGCLLALSLAAGPVRAQVLRRPVPDKLVVLTFDDAALSHATYVAPLLRKYGFGATFFVCEFREPAFADKTKYMSWAQIKDLQRQGFEVGSHTLTHKHVNRMSAAQIGAELDSLEARCRTYRLPRPTTFAYPGYDAGPMSTAVLTARHYDFARAGGARAYDPLTDHPLLIPSFSTSGPDSAKVFSALRQAHGGRIVVLTVHGVPDLAHDWVTTPPALFEQYLRFLHDHHYRVIALRDLSRYVDPAAASRSIVPSYAHLKEPAGFSPPPTTRP</sequence>
<name>A0A4Q5L9R0_9BACT</name>
<dbReference type="InterPro" id="IPR002509">
    <property type="entry name" value="NODB_dom"/>
</dbReference>
<comment type="caution">
    <text evidence="3">The sequence shown here is derived from an EMBL/GenBank/DDBJ whole genome shotgun (WGS) entry which is preliminary data.</text>
</comment>
<dbReference type="AlphaFoldDB" id="A0A4Q5L9R0"/>
<dbReference type="OrthoDB" id="9795554at2"/>
<evidence type="ECO:0000256" key="1">
    <source>
        <dbReference type="ARBA" id="ARBA00022729"/>
    </source>
</evidence>
<dbReference type="Gene3D" id="3.20.20.370">
    <property type="entry name" value="Glycoside hydrolase/deacetylase"/>
    <property type="match status" value="2"/>
</dbReference>
<dbReference type="InterPro" id="IPR051398">
    <property type="entry name" value="Polysacch_Deacetylase"/>
</dbReference>
<evidence type="ECO:0000313" key="4">
    <source>
        <dbReference type="Proteomes" id="UP000294155"/>
    </source>
</evidence>
<dbReference type="InterPro" id="IPR011330">
    <property type="entry name" value="Glyco_hydro/deAcase_b/a-brl"/>
</dbReference>
<evidence type="ECO:0000313" key="3">
    <source>
        <dbReference type="EMBL" id="RYU78538.1"/>
    </source>
</evidence>
<proteinExistence type="predicted"/>
<gene>
    <name evidence="3" type="ORF">EWM57_13535</name>
</gene>
<dbReference type="PROSITE" id="PS51677">
    <property type="entry name" value="NODB"/>
    <property type="match status" value="1"/>
</dbReference>
<organism evidence="3 4">
    <name type="scientific">Hymenobacter persicinus</name>
    <dbReference type="NCBI Taxonomy" id="2025506"/>
    <lineage>
        <taxon>Bacteria</taxon>
        <taxon>Pseudomonadati</taxon>
        <taxon>Bacteroidota</taxon>
        <taxon>Cytophagia</taxon>
        <taxon>Cytophagales</taxon>
        <taxon>Hymenobacteraceae</taxon>
        <taxon>Hymenobacter</taxon>
    </lineage>
</organism>
<dbReference type="GO" id="GO:0005975">
    <property type="term" value="P:carbohydrate metabolic process"/>
    <property type="evidence" value="ECO:0007669"/>
    <property type="project" value="InterPro"/>
</dbReference>
<dbReference type="PANTHER" id="PTHR34216:SF7">
    <property type="entry name" value="POLY-BETA-1,6-N-ACETYL-D-GLUCOSAMINE N-DEACETYLASE"/>
    <property type="match status" value="1"/>
</dbReference>
<protein>
    <submittedName>
        <fullName evidence="3">Polysaccharide deacetylase family protein</fullName>
    </submittedName>
</protein>
<accession>A0A4Q5L9R0</accession>
<keyword evidence="4" id="KW-1185">Reference proteome</keyword>
<dbReference type="CDD" id="cd10918">
    <property type="entry name" value="CE4_NodB_like_5s_6s"/>
    <property type="match status" value="1"/>
</dbReference>
<evidence type="ECO:0000259" key="2">
    <source>
        <dbReference type="PROSITE" id="PS51677"/>
    </source>
</evidence>
<feature type="domain" description="NodB homology" evidence="2">
    <location>
        <begin position="77"/>
        <end position="283"/>
    </location>
</feature>
<dbReference type="PANTHER" id="PTHR34216">
    <property type="match status" value="1"/>
</dbReference>
<dbReference type="EMBL" id="SEWE01000028">
    <property type="protein sequence ID" value="RYU78538.1"/>
    <property type="molecule type" value="Genomic_DNA"/>
</dbReference>
<reference evidence="3 4" key="1">
    <citation type="submission" date="2019-02" db="EMBL/GenBank/DDBJ databases">
        <title>Bacterial novel species isolated from soil.</title>
        <authorList>
            <person name="Jung H.-Y."/>
        </authorList>
    </citation>
    <scope>NUCLEOTIDE SEQUENCE [LARGE SCALE GENOMIC DNA]</scope>
    <source>
        <strain evidence="3 4">1-3-3-3</strain>
    </source>
</reference>